<reference evidence="1 2" key="1">
    <citation type="submission" date="2016-11" db="EMBL/GenBank/DDBJ databases">
        <authorList>
            <person name="Jaros S."/>
            <person name="Januszkiewicz K."/>
            <person name="Wedrychowicz H."/>
        </authorList>
    </citation>
    <scope>NUCLEOTIDE SEQUENCE [LARGE SCALE GENOMIC DNA]</scope>
    <source>
        <strain evidence="1 2">GAS138</strain>
    </source>
</reference>
<sequence>MGGRAFILLKAGRRAAETVKQAEIRLASLLKILHNTRSGGESPLARRDKDPRRLCRGDFRSVWLIRRNRPLCYLDHSIGAEIGAVSCKEMQVKVEQVHLLDFYTRIYTKGSDETCQWPRYTWVVVIYYLDF</sequence>
<accession>A0A1M5XQX2</accession>
<evidence type="ECO:0000313" key="1">
    <source>
        <dbReference type="EMBL" id="SHI02221.1"/>
    </source>
</evidence>
<dbReference type="EMBL" id="LT670817">
    <property type="protein sequence ID" value="SHI02221.1"/>
    <property type="molecule type" value="Genomic_DNA"/>
</dbReference>
<dbReference type="Proteomes" id="UP000189796">
    <property type="component" value="Chromosome I"/>
</dbReference>
<evidence type="ECO:0000313" key="2">
    <source>
        <dbReference type="Proteomes" id="UP000189796"/>
    </source>
</evidence>
<gene>
    <name evidence="1" type="ORF">SAMN05443248_7546</name>
</gene>
<dbReference type="AlphaFoldDB" id="A0A1M5XQX2"/>
<organism evidence="1 2">
    <name type="scientific">Bradyrhizobium erythrophlei</name>
    <dbReference type="NCBI Taxonomy" id="1437360"/>
    <lineage>
        <taxon>Bacteria</taxon>
        <taxon>Pseudomonadati</taxon>
        <taxon>Pseudomonadota</taxon>
        <taxon>Alphaproteobacteria</taxon>
        <taxon>Hyphomicrobiales</taxon>
        <taxon>Nitrobacteraceae</taxon>
        <taxon>Bradyrhizobium</taxon>
    </lineage>
</organism>
<protein>
    <submittedName>
        <fullName evidence="1">Uncharacterized protein</fullName>
    </submittedName>
</protein>
<name>A0A1M5XQX2_9BRAD</name>
<proteinExistence type="predicted"/>